<feature type="transmembrane region" description="Helical" evidence="18">
    <location>
        <begin position="199"/>
        <end position="219"/>
    </location>
</feature>
<dbReference type="Ensembl" id="ENSFTIT00000023978.1">
    <property type="protein sequence ID" value="ENSFTIP00000023025.1"/>
    <property type="gene ID" value="ENSFTIG00000014447.1"/>
</dbReference>
<organism evidence="25 26">
    <name type="scientific">Falco tinnunculus</name>
    <name type="common">Common kestrel</name>
    <dbReference type="NCBI Taxonomy" id="100819"/>
    <lineage>
        <taxon>Eukaryota</taxon>
        <taxon>Metazoa</taxon>
        <taxon>Chordata</taxon>
        <taxon>Craniata</taxon>
        <taxon>Vertebrata</taxon>
        <taxon>Euteleostomi</taxon>
        <taxon>Archelosauria</taxon>
        <taxon>Archosauria</taxon>
        <taxon>Dinosauria</taxon>
        <taxon>Saurischia</taxon>
        <taxon>Theropoda</taxon>
        <taxon>Coelurosauria</taxon>
        <taxon>Aves</taxon>
        <taxon>Neognathae</taxon>
        <taxon>Neoaves</taxon>
        <taxon>Telluraves</taxon>
        <taxon>Australaves</taxon>
        <taxon>Falconiformes</taxon>
        <taxon>Falconidae</taxon>
        <taxon>Falco</taxon>
    </lineage>
</organism>
<feature type="coiled-coil region" evidence="19">
    <location>
        <begin position="402"/>
        <end position="447"/>
    </location>
</feature>
<evidence type="ECO:0000256" key="20">
    <source>
        <dbReference type="SAM" id="MobiDB-lite"/>
    </source>
</evidence>
<keyword evidence="8" id="KW-0832">Ubl conjugation</keyword>
<dbReference type="FunFam" id="1.10.287.70:FF:000001">
    <property type="entry name" value="Sodium channel protein"/>
    <property type="match status" value="1"/>
</dbReference>
<keyword evidence="11 18" id="KW-0915">Sodium</keyword>
<evidence type="ECO:0000259" key="24">
    <source>
        <dbReference type="Pfam" id="PF24609"/>
    </source>
</evidence>
<feature type="region of interest" description="Disordered" evidence="20">
    <location>
        <begin position="27"/>
        <end position="59"/>
    </location>
</feature>
<evidence type="ECO:0000256" key="10">
    <source>
        <dbReference type="ARBA" id="ARBA00022989"/>
    </source>
</evidence>
<dbReference type="Pfam" id="PF00520">
    <property type="entry name" value="Ion_trans"/>
    <property type="match status" value="5"/>
</dbReference>
<feature type="transmembrane region" description="Helical" evidence="18">
    <location>
        <begin position="378"/>
        <end position="405"/>
    </location>
</feature>
<feature type="transmembrane region" description="Helical" evidence="18">
    <location>
        <begin position="1387"/>
        <end position="1411"/>
    </location>
</feature>
<evidence type="ECO:0000256" key="6">
    <source>
        <dbReference type="ARBA" id="ARBA00022692"/>
    </source>
</evidence>
<dbReference type="InterPro" id="IPR000048">
    <property type="entry name" value="IQ_motif_EF-hand-BS"/>
</dbReference>
<evidence type="ECO:0000256" key="4">
    <source>
        <dbReference type="ARBA" id="ARBA00022475"/>
    </source>
</evidence>
<dbReference type="PANTHER" id="PTHR10037:SF237">
    <property type="entry name" value="SODIUM CHANNEL PROTEIN TYPE 3 SUBUNIT ALPHA"/>
    <property type="match status" value="1"/>
</dbReference>
<keyword evidence="6 18" id="KW-0812">Transmembrane</keyword>
<dbReference type="Pfam" id="PF24609">
    <property type="entry name" value="IQ_SCN5A_C"/>
    <property type="match status" value="1"/>
</dbReference>
<feature type="transmembrane region" description="Helical" evidence="18">
    <location>
        <begin position="938"/>
        <end position="961"/>
    </location>
</feature>
<keyword evidence="12 18" id="KW-0406">Ion transport</keyword>
<feature type="domain" description="Ion transport" evidence="21">
    <location>
        <begin position="737"/>
        <end position="968"/>
    </location>
</feature>
<feature type="transmembrane region" description="Helical" evidence="18">
    <location>
        <begin position="254"/>
        <end position="274"/>
    </location>
</feature>
<evidence type="ECO:0000259" key="23">
    <source>
        <dbReference type="Pfam" id="PF11933"/>
    </source>
</evidence>
<evidence type="ECO:0000256" key="7">
    <source>
        <dbReference type="ARBA" id="ARBA00022737"/>
    </source>
</evidence>
<feature type="transmembrane region" description="Helical" evidence="18">
    <location>
        <begin position="1279"/>
        <end position="1298"/>
    </location>
</feature>
<keyword evidence="4" id="KW-1003">Cell membrane</keyword>
<evidence type="ECO:0000256" key="18">
    <source>
        <dbReference type="RuleBase" id="RU361132"/>
    </source>
</evidence>
<dbReference type="CDD" id="cd13433">
    <property type="entry name" value="Na_channel_gate"/>
    <property type="match status" value="1"/>
</dbReference>
<dbReference type="Pfam" id="PF11933">
    <property type="entry name" value="Na_trans_cytopl"/>
    <property type="match status" value="1"/>
</dbReference>
<dbReference type="InterPro" id="IPR058542">
    <property type="entry name" value="IQ_SCN5A_C"/>
</dbReference>
<feature type="compositionally biased region" description="Polar residues" evidence="20">
    <location>
        <begin position="1114"/>
        <end position="1123"/>
    </location>
</feature>
<comment type="catalytic activity">
    <reaction evidence="17">
        <text>Na(+)(in) = Na(+)(out)</text>
        <dbReference type="Rhea" id="RHEA:34963"/>
        <dbReference type="ChEBI" id="CHEBI:29101"/>
    </reaction>
</comment>
<dbReference type="FunFam" id="1.20.120.350:FF:000005">
    <property type="entry name" value="Sodium channel protein"/>
    <property type="match status" value="1"/>
</dbReference>
<evidence type="ECO:0000256" key="8">
    <source>
        <dbReference type="ARBA" id="ARBA00022843"/>
    </source>
</evidence>
<keyword evidence="16 18" id="KW-0407">Ion channel</keyword>
<feature type="domain" description="Ion transport" evidence="21">
    <location>
        <begin position="1263"/>
        <end position="1420"/>
    </location>
</feature>
<feature type="domain" description="Ion transport" evidence="21">
    <location>
        <begin position="1468"/>
        <end position="1723"/>
    </location>
</feature>
<dbReference type="GO" id="GO:0001518">
    <property type="term" value="C:voltage-gated sodium channel complex"/>
    <property type="evidence" value="ECO:0007669"/>
    <property type="project" value="UniProtKB-UniRule"/>
</dbReference>
<feature type="compositionally biased region" description="Low complexity" evidence="20">
    <location>
        <begin position="457"/>
        <end position="471"/>
    </location>
</feature>
<dbReference type="GO" id="GO:0019228">
    <property type="term" value="P:neuronal action potential"/>
    <property type="evidence" value="ECO:0007669"/>
    <property type="project" value="TreeGrafter"/>
</dbReference>
<dbReference type="Gene3D" id="1.20.5.1190">
    <property type="entry name" value="iswi atpase"/>
    <property type="match status" value="1"/>
</dbReference>
<feature type="region of interest" description="Disordered" evidence="20">
    <location>
        <begin position="1099"/>
        <end position="1137"/>
    </location>
</feature>
<proteinExistence type="inferred from homology"/>
<dbReference type="PRINTS" id="PR00170">
    <property type="entry name" value="NACHANNEL"/>
</dbReference>
<feature type="transmembrane region" description="Helical" evidence="18">
    <location>
        <begin position="768"/>
        <end position="791"/>
    </location>
</feature>
<dbReference type="FunFam" id="1.10.287.70:FF:000006">
    <property type="entry name" value="Sodium channel protein"/>
    <property type="match status" value="1"/>
</dbReference>
<evidence type="ECO:0000313" key="26">
    <source>
        <dbReference type="Proteomes" id="UP000694562"/>
    </source>
</evidence>
<feature type="compositionally biased region" description="Basic and acidic residues" evidence="20">
    <location>
        <begin position="1915"/>
        <end position="1941"/>
    </location>
</feature>
<dbReference type="FunFam" id="1.20.120.350:FF:000003">
    <property type="entry name" value="Voltage-dependent sodium channel"/>
    <property type="match status" value="1"/>
</dbReference>
<accession>A0A8C4V6U5</accession>
<dbReference type="FunFam" id="1.20.120.350:FF:000002">
    <property type="entry name" value="Sodium channel protein"/>
    <property type="match status" value="1"/>
</dbReference>
<feature type="transmembrane region" description="Helical" evidence="18">
    <location>
        <begin position="738"/>
        <end position="756"/>
    </location>
</feature>
<evidence type="ECO:0000256" key="17">
    <source>
        <dbReference type="ARBA" id="ARBA00036239"/>
    </source>
</evidence>
<feature type="domain" description="SCN5A-like C-terminal IQ motif" evidence="24">
    <location>
        <begin position="1835"/>
        <end position="1867"/>
    </location>
</feature>
<evidence type="ECO:0000256" key="5">
    <source>
        <dbReference type="ARBA" id="ARBA00022553"/>
    </source>
</evidence>
<dbReference type="Gene3D" id="1.10.238.10">
    <property type="entry name" value="EF-hand"/>
    <property type="match status" value="1"/>
</dbReference>
<feature type="compositionally biased region" description="Basic residues" evidence="20">
    <location>
        <begin position="474"/>
        <end position="485"/>
    </location>
</feature>
<reference evidence="25" key="2">
    <citation type="submission" date="2025-09" db="UniProtKB">
        <authorList>
            <consortium name="Ensembl"/>
        </authorList>
    </citation>
    <scope>IDENTIFICATION</scope>
</reference>
<dbReference type="FunFam" id="1.20.5.1190:FF:000001">
    <property type="entry name" value="Sodium channel protein"/>
    <property type="match status" value="1"/>
</dbReference>
<feature type="domain" description="Sodium ion transport-associated" evidence="22">
    <location>
        <begin position="975"/>
        <end position="1181"/>
    </location>
</feature>
<dbReference type="PANTHER" id="PTHR10037">
    <property type="entry name" value="VOLTAGE-GATED CATION CHANNEL CALCIUM AND SODIUM"/>
    <property type="match status" value="1"/>
</dbReference>
<feature type="transmembrane region" description="Helical" evidence="18">
    <location>
        <begin position="1586"/>
        <end position="1614"/>
    </location>
</feature>
<feature type="domain" description="Ion transport" evidence="21">
    <location>
        <begin position="136"/>
        <end position="412"/>
    </location>
</feature>
<evidence type="ECO:0000256" key="14">
    <source>
        <dbReference type="ARBA" id="ARBA00023157"/>
    </source>
</evidence>
<evidence type="ECO:0000256" key="9">
    <source>
        <dbReference type="ARBA" id="ARBA00022882"/>
    </source>
</evidence>
<dbReference type="Gene3D" id="1.10.287.70">
    <property type="match status" value="5"/>
</dbReference>
<dbReference type="InterPro" id="IPR001696">
    <property type="entry name" value="Na_channel_asu"/>
</dbReference>
<feature type="transmembrane region" description="Helical" evidence="18">
    <location>
        <begin position="1188"/>
        <end position="1206"/>
    </location>
</feature>
<keyword evidence="19" id="KW-0175">Coiled coil</keyword>
<reference evidence="25" key="1">
    <citation type="submission" date="2025-08" db="UniProtKB">
        <authorList>
            <consortium name="Ensembl"/>
        </authorList>
    </citation>
    <scope>IDENTIFICATION</scope>
</reference>
<dbReference type="FunFam" id="1.10.238.10:FF:000002">
    <property type="entry name" value="Sodium channel protein"/>
    <property type="match status" value="1"/>
</dbReference>
<dbReference type="Gene3D" id="1.20.120.350">
    <property type="entry name" value="Voltage-gated potassium channels. Chain C"/>
    <property type="match status" value="3"/>
</dbReference>
<dbReference type="InterPro" id="IPR005821">
    <property type="entry name" value="Ion_trans_dom"/>
</dbReference>
<evidence type="ECO:0000256" key="13">
    <source>
        <dbReference type="ARBA" id="ARBA00023136"/>
    </source>
</evidence>
<dbReference type="FunFam" id="1.20.120.350:FF:000004">
    <property type="entry name" value="Sodium channel protein"/>
    <property type="match status" value="1"/>
</dbReference>
<feature type="compositionally biased region" description="Basic and acidic residues" evidence="20">
    <location>
        <begin position="27"/>
        <end position="41"/>
    </location>
</feature>
<keyword evidence="26" id="KW-1185">Reference proteome</keyword>
<feature type="domain" description="Ion transport" evidence="21">
    <location>
        <begin position="1186"/>
        <end position="1261"/>
    </location>
</feature>
<feature type="transmembrane region" description="Helical" evidence="18">
    <location>
        <begin position="130"/>
        <end position="151"/>
    </location>
</feature>
<comment type="function">
    <text evidence="18">Mediates the voltage-dependent sodium ion permeability of excitable membranes. Assuming opened or closed conformations in response to the voltage difference across the membrane, the protein forms a sodium-selective channel through which Na(+) ions may pass in accordance with their electrochemical gradient.</text>
</comment>
<comment type="caution">
    <text evidence="18">Lacks conserved residue(s) required for the propagation of feature annotation.</text>
</comment>
<feature type="transmembrane region" description="Helical" evidence="18">
    <location>
        <begin position="231"/>
        <end position="248"/>
    </location>
</feature>
<keyword evidence="3 18" id="KW-0894">Sodium channel</keyword>
<feature type="transmembrane region" description="Helical" evidence="18">
    <location>
        <begin position="1690"/>
        <end position="1713"/>
    </location>
</feature>
<evidence type="ECO:0000256" key="11">
    <source>
        <dbReference type="ARBA" id="ARBA00023053"/>
    </source>
</evidence>
<dbReference type="InterPro" id="IPR010526">
    <property type="entry name" value="Na_trans_assoc_dom"/>
</dbReference>
<keyword evidence="5" id="KW-0597">Phosphoprotein</keyword>
<feature type="region of interest" description="Disordered" evidence="20">
    <location>
        <begin position="456"/>
        <end position="513"/>
    </location>
</feature>
<evidence type="ECO:0000256" key="15">
    <source>
        <dbReference type="ARBA" id="ARBA00023201"/>
    </source>
</evidence>
<evidence type="ECO:0000256" key="16">
    <source>
        <dbReference type="ARBA" id="ARBA00023303"/>
    </source>
</evidence>
<evidence type="ECO:0000256" key="1">
    <source>
        <dbReference type="ARBA" id="ARBA00004651"/>
    </source>
</evidence>
<protein>
    <recommendedName>
        <fullName evidence="18">Sodium channel protein</fullName>
    </recommendedName>
</protein>
<evidence type="ECO:0000259" key="21">
    <source>
        <dbReference type="Pfam" id="PF00520"/>
    </source>
</evidence>
<dbReference type="Pfam" id="PF06512">
    <property type="entry name" value="Na_trans_assoc"/>
    <property type="match status" value="1"/>
</dbReference>
<keyword evidence="13 18" id="KW-0472">Membrane</keyword>
<feature type="transmembrane region" description="Helical" evidence="18">
    <location>
        <begin position="1499"/>
        <end position="1517"/>
    </location>
</feature>
<evidence type="ECO:0000313" key="25">
    <source>
        <dbReference type="Ensembl" id="ENSFTIP00000023025.1"/>
    </source>
</evidence>
<dbReference type="InterPro" id="IPR044564">
    <property type="entry name" value="Na_chnl_inactivation_gate"/>
</dbReference>
<dbReference type="PROSITE" id="PS50096">
    <property type="entry name" value="IQ"/>
    <property type="match status" value="1"/>
</dbReference>
<evidence type="ECO:0000256" key="2">
    <source>
        <dbReference type="ARBA" id="ARBA00022448"/>
    </source>
</evidence>
<feature type="transmembrane region" description="Helical" evidence="18">
    <location>
        <begin position="1529"/>
        <end position="1549"/>
    </location>
</feature>
<feature type="domain" description="Voltage-gated Na+ ion channel cytoplasmic" evidence="23">
    <location>
        <begin position="535"/>
        <end position="687"/>
    </location>
</feature>
<evidence type="ECO:0000256" key="3">
    <source>
        <dbReference type="ARBA" id="ARBA00022461"/>
    </source>
</evidence>
<feature type="transmembrane region" description="Helical" evidence="18">
    <location>
        <begin position="1469"/>
        <end position="1487"/>
    </location>
</feature>
<feature type="region of interest" description="Disordered" evidence="20">
    <location>
        <begin position="1889"/>
        <end position="1941"/>
    </location>
</feature>
<keyword evidence="10 18" id="KW-1133">Transmembrane helix</keyword>
<dbReference type="InterPro" id="IPR027359">
    <property type="entry name" value="Volt_channel_dom_sf"/>
</dbReference>
<evidence type="ECO:0000256" key="19">
    <source>
        <dbReference type="SAM" id="Coils"/>
    </source>
</evidence>
<dbReference type="GO" id="GO:0086010">
    <property type="term" value="P:membrane depolarization during action potential"/>
    <property type="evidence" value="ECO:0007669"/>
    <property type="project" value="TreeGrafter"/>
</dbReference>
<evidence type="ECO:0000259" key="22">
    <source>
        <dbReference type="Pfam" id="PF06512"/>
    </source>
</evidence>
<dbReference type="SUPFAM" id="SSF81324">
    <property type="entry name" value="Voltage-gated potassium channels"/>
    <property type="match status" value="4"/>
</dbReference>
<dbReference type="InterPro" id="IPR024583">
    <property type="entry name" value="Na_trans_cytopl"/>
</dbReference>
<keyword evidence="7" id="KW-0677">Repeat</keyword>
<comment type="similarity">
    <text evidence="18">Belongs to the sodium channel (TC 1.A.1.10) family.</text>
</comment>
<comment type="subcellular location">
    <subcellularLocation>
        <location evidence="1 18">Cell membrane</location>
        <topology evidence="1 18">Multi-pass membrane protein</topology>
    </subcellularLocation>
</comment>
<sequence length="1941" mass="220596">MAQALLVPPGPESFRYFTRDSLTAIEKRSAEEKAKKPKQEHTDDDDENGPKPNSDLEAGKTLPFIYGDIPPEMVSEPLEDLDPYYINKKTFIVLNKGKAIFRFSATSALYILTPFNPIRKIAIKILVHSYPFFLIMLIMCTILTNCVFMTMSNPPDWTKNVEYTFTGIYTFESLIKILARGFCLEGFTFLRDPWNWLDFSVILMAYVTEFVDLGNVSALRTFRVLRALKTISVIPGLKTIVGALIQSVKKLSDVMILTVFCLSVFALIGLQLFMGNLRNKCLQWPPDNSTFEINVISYFNTHFYILEGQRDALLCGNSSDAGQCPEGYICVKAGRNPNYGYTSFDTFSWAFLSLFRLMTQDFWENLYQLTLRAAGKTYMIFFVLVIFLGSFYLINLILAVVAMAYEEQNQATMEEAEQKEAEFQQMLEQLKKQQEEAQVMKKILFAEQPCSSGGLGELLESSSEASKLSSKSAKERRNRRKKRRQKEMSEAEDKGDIDKFPKSESEDSIRRKSFRFSTEGSQLTYEKRFTSPHQSLLSIRGSLFSPRRNSKTSIFSFRGHAKDIGSENDFADDEHSTLEDNESRRDSLFVPNRHGERRNSNISQASVSSRMVPAVPVNGKMHSTVDCNGVVSLVGGPSTLTSPTGQLIPEGTATETEIRKRRLSSYQISMEMLEDSAARQRAMSIVSILTNTMEELEESRQKCPPCWYRFANTFLIWDCWSPWLKVKHVVNLVVMDPFVDLAITICIVLNTLFMAMEHYPMTEQFSSVLSVGNLVFTGIFTAEMVLKIIAMDPYYYFQEGWNIFDGIIVSLSLMELGLANVEGLSVLRSFRLLRVFKLAKSWPTLNMLIKIIGNSVGALGNLTLVLAIIVFIFAVVGMQLFGKSYKECVCKISSDCVLPRWHMHDFFHSFLIVFRVLCGEWIETMWDCMEVAGQTMCLIVFMLVMVIGNLVVLNLFLALLLSSFSSDNLAATDDDNEMNNLQIAVARIQKGIDYVKKKIQEFIQKAFVRKQKALEEIKALEELNKKDSCISNHTAVEISKDLNYLKDGNGTTSGVGTGSSVEKYVIDENDYMSFINNPGLTVTVPIAVGESDFENLNTEEFSSESDMEEGKQKLNASSSSEGSTVDIAPPGEGEQAEIESEEALEPEACFTEGCVQKFPCCQVSIEDGKGKIWWNLRKTCYSIVEHNWFETFIVFMILLSSGALAFEDIYIEQRKTIKTMLEYADKVFTYIFILEMLLKWVAYGFQIYFTNAWCWLDFLIVDVVVNALVGAIPSIMNVLLVCLIFWLIFSIMGVNLFAGKFYHCVNTTTGEMFDVSDVNNYTQCEELIKNNQSARWKNVKVNFDNVGAGYLALLQVATFKGWMDIMYAAVDSRDVKDQPKYEDNLYMYLYFVIFIIFGSFFTLNLFIGVIIDNFNQQKKKISQDIFMTEEQKKYYNAMKKLGSKKPQKPIPRPVNKFQGMVFDFVTKQVFDISIMILICLNMVTMMVETDDQSKEMETILSRINLVFIILFTGECVLKLISLRHYYFTIGWNIFDFVVVILSIVGMFLAEMIEKYFVSPTLFRVIRLARIGRILRLIKGAKGIRTLLFALMMSLPALFNIGLLLFLVMFIYAIFGMSNFAYVKREVGIDDMFNFETFGNSMICLFQITTSAGWDGLLAPILNSGEPDCDPHKDHPGSSVKGDCGNPSVGIFFFVSYIIISFLVVVNMYIAVILENFSVATEESAEPLSEDDFEMFYEVWEKFDPDATQFIEYSKLSDFAASLDPPLLIAKPNKVQLIAMDLPMVSGDRIHCLDILFAFTKRVLGESGEMDALRIQMEDRFMAANPSKVSYEPITTTLKRKQEEVSAVIIQRAYRCYLLKQKVKKVSSIYNRNKNKEGDGPVIKEIIIDKLNGNSTPEKTDESSSTTSPPSYDSVTKPDKEKYDKDKAEKNYKGKDVRENKK</sequence>
<dbReference type="SMART" id="SM00015">
    <property type="entry name" value="IQ"/>
    <property type="match status" value="1"/>
</dbReference>
<dbReference type="GO" id="GO:0005248">
    <property type="term" value="F:voltage-gated sodium channel activity"/>
    <property type="evidence" value="ECO:0007669"/>
    <property type="project" value="InterPro"/>
</dbReference>
<feature type="compositionally biased region" description="Low complexity" evidence="20">
    <location>
        <begin position="1902"/>
        <end position="1913"/>
    </location>
</feature>
<keyword evidence="14" id="KW-1015">Disulfide bond</keyword>
<feature type="transmembrane region" description="Helical" evidence="18">
    <location>
        <begin position="848"/>
        <end position="876"/>
    </location>
</feature>
<keyword evidence="15 18" id="KW-0739">Sodium transport</keyword>
<dbReference type="Proteomes" id="UP000694562">
    <property type="component" value="Unplaced"/>
</dbReference>
<name>A0A8C4V6U5_FALTI</name>
<feature type="region of interest" description="Disordered" evidence="20">
    <location>
        <begin position="565"/>
        <end position="607"/>
    </location>
</feature>
<evidence type="ECO:0000256" key="12">
    <source>
        <dbReference type="ARBA" id="ARBA00023065"/>
    </source>
</evidence>
<keyword evidence="9 18" id="KW-0851">Voltage-gated channel</keyword>
<feature type="compositionally biased region" description="Basic and acidic residues" evidence="20">
    <location>
        <begin position="573"/>
        <end position="599"/>
    </location>
</feature>
<dbReference type="InterPro" id="IPR043203">
    <property type="entry name" value="VGCC_Ca_Na"/>
</dbReference>
<feature type="compositionally biased region" description="Basic and acidic residues" evidence="20">
    <location>
        <begin position="486"/>
        <end position="510"/>
    </location>
</feature>
<keyword evidence="2 18" id="KW-0813">Transport</keyword>
<feature type="transmembrane region" description="Helical" evidence="18">
    <location>
        <begin position="1227"/>
        <end position="1249"/>
    </location>
</feature>